<dbReference type="SUPFAM" id="SSF51445">
    <property type="entry name" value="(Trans)glycosidases"/>
    <property type="match status" value="1"/>
</dbReference>
<dbReference type="InterPro" id="IPR001223">
    <property type="entry name" value="Glyco_hydro18_cat"/>
</dbReference>
<dbReference type="OrthoDB" id="6020543at2759"/>
<accession>A0A4P9Y933</accession>
<dbReference type="AlphaFoldDB" id="A0A4P9Y933"/>
<keyword evidence="4" id="KW-0146">Chitin degradation</keyword>
<dbReference type="GO" id="GO:0006032">
    <property type="term" value="P:chitin catabolic process"/>
    <property type="evidence" value="ECO:0007669"/>
    <property type="project" value="UniProtKB-KW"/>
</dbReference>
<feature type="non-terminal residue" evidence="11">
    <location>
        <position position="293"/>
    </location>
</feature>
<evidence type="ECO:0000259" key="10">
    <source>
        <dbReference type="PROSITE" id="PS51910"/>
    </source>
</evidence>
<evidence type="ECO:0000313" key="11">
    <source>
        <dbReference type="EMBL" id="RKP14911.1"/>
    </source>
</evidence>
<dbReference type="GO" id="GO:0008843">
    <property type="term" value="F:endochitinase activity"/>
    <property type="evidence" value="ECO:0007669"/>
    <property type="project" value="UniProtKB-EC"/>
</dbReference>
<dbReference type="PROSITE" id="PS51910">
    <property type="entry name" value="GH18_2"/>
    <property type="match status" value="1"/>
</dbReference>
<feature type="non-terminal residue" evidence="11">
    <location>
        <position position="1"/>
    </location>
</feature>
<comment type="similarity">
    <text evidence="9">Belongs to the glycosyl hydrolase 18 family.</text>
</comment>
<dbReference type="EC" id="3.2.1.14" evidence="2"/>
<protein>
    <recommendedName>
        <fullName evidence="2">chitinase</fullName>
        <ecNumber evidence="2">3.2.1.14</ecNumber>
    </recommendedName>
</protein>
<evidence type="ECO:0000256" key="9">
    <source>
        <dbReference type="RuleBase" id="RU004453"/>
    </source>
</evidence>
<dbReference type="EMBL" id="KZ987777">
    <property type="protein sequence ID" value="RKP14911.1"/>
    <property type="molecule type" value="Genomic_DNA"/>
</dbReference>
<dbReference type="GO" id="GO:0005576">
    <property type="term" value="C:extracellular region"/>
    <property type="evidence" value="ECO:0007669"/>
    <property type="project" value="TreeGrafter"/>
</dbReference>
<dbReference type="PROSITE" id="PS01095">
    <property type="entry name" value="GH18_1"/>
    <property type="match status" value="1"/>
</dbReference>
<keyword evidence="12" id="KW-1185">Reference proteome</keyword>
<evidence type="ECO:0000256" key="3">
    <source>
        <dbReference type="ARBA" id="ARBA00022801"/>
    </source>
</evidence>
<evidence type="ECO:0000256" key="1">
    <source>
        <dbReference type="ARBA" id="ARBA00000822"/>
    </source>
</evidence>
<keyword evidence="3 8" id="KW-0378">Hydrolase</keyword>
<evidence type="ECO:0000256" key="4">
    <source>
        <dbReference type="ARBA" id="ARBA00023024"/>
    </source>
</evidence>
<evidence type="ECO:0000256" key="5">
    <source>
        <dbReference type="ARBA" id="ARBA00023277"/>
    </source>
</evidence>
<proteinExistence type="inferred from homology"/>
<name>A0A4P9Y933_9FUNG</name>
<evidence type="ECO:0000256" key="2">
    <source>
        <dbReference type="ARBA" id="ARBA00012729"/>
    </source>
</evidence>
<evidence type="ECO:0000313" key="12">
    <source>
        <dbReference type="Proteomes" id="UP000267251"/>
    </source>
</evidence>
<keyword evidence="5" id="KW-0119">Carbohydrate metabolism</keyword>
<dbReference type="PANTHER" id="PTHR45708">
    <property type="entry name" value="ENDOCHITINASE"/>
    <property type="match status" value="1"/>
</dbReference>
<keyword evidence="7" id="KW-0624">Polysaccharide degradation</keyword>
<evidence type="ECO:0000256" key="8">
    <source>
        <dbReference type="RuleBase" id="RU000489"/>
    </source>
</evidence>
<evidence type="ECO:0000256" key="6">
    <source>
        <dbReference type="ARBA" id="ARBA00023295"/>
    </source>
</evidence>
<gene>
    <name evidence="11" type="ORF">BJ684DRAFT_4653</name>
</gene>
<dbReference type="Proteomes" id="UP000267251">
    <property type="component" value="Unassembled WGS sequence"/>
</dbReference>
<evidence type="ECO:0000256" key="7">
    <source>
        <dbReference type="ARBA" id="ARBA00023326"/>
    </source>
</evidence>
<sequence>YWGQNSYGASHPADQANYEGRLRNYCSQPVVASTIVLSFLHIFHGTPPNLPGVNFANHCDIQSTFNGTSLLHCPEIGQDIKFCQSQGVRIVLGLGGAAGSYGFSSDAEGEAFSHTIWDLFLGGSSQYRPFDDARLNGINLDIEGGSQTGYIRFIQSLQAIAKANDPLTHYSVSAAPQCPIPDAYMSSIMERVFLDDVYVQFYNNYCGVNAYTTSNFNWDSWATWATSSSVNPKVRLYLGIPASPTAASFGYVEANVVGEIVSDIRSRSPSVFSGVMMWDASQAYANDRYGQAV</sequence>
<dbReference type="InterPro" id="IPR001579">
    <property type="entry name" value="Glyco_hydro_18_chit_AS"/>
</dbReference>
<keyword evidence="6 8" id="KW-0326">Glycosidase</keyword>
<dbReference type="PANTHER" id="PTHR45708:SF49">
    <property type="entry name" value="ENDOCHITINASE"/>
    <property type="match status" value="1"/>
</dbReference>
<dbReference type="Gene3D" id="3.20.20.80">
    <property type="entry name" value="Glycosidases"/>
    <property type="match status" value="1"/>
</dbReference>
<dbReference type="InterPro" id="IPR050542">
    <property type="entry name" value="Glycosyl_Hydrlase18_Chitinase"/>
</dbReference>
<dbReference type="Pfam" id="PF00704">
    <property type="entry name" value="Glyco_hydro_18"/>
    <property type="match status" value="1"/>
</dbReference>
<organism evidence="11 12">
    <name type="scientific">Piptocephalis cylindrospora</name>
    <dbReference type="NCBI Taxonomy" id="1907219"/>
    <lineage>
        <taxon>Eukaryota</taxon>
        <taxon>Fungi</taxon>
        <taxon>Fungi incertae sedis</taxon>
        <taxon>Zoopagomycota</taxon>
        <taxon>Zoopagomycotina</taxon>
        <taxon>Zoopagomycetes</taxon>
        <taxon>Zoopagales</taxon>
        <taxon>Piptocephalidaceae</taxon>
        <taxon>Piptocephalis</taxon>
    </lineage>
</organism>
<reference evidence="12" key="1">
    <citation type="journal article" date="2018" name="Nat. Microbiol.">
        <title>Leveraging single-cell genomics to expand the fungal tree of life.</title>
        <authorList>
            <person name="Ahrendt S.R."/>
            <person name="Quandt C.A."/>
            <person name="Ciobanu D."/>
            <person name="Clum A."/>
            <person name="Salamov A."/>
            <person name="Andreopoulos B."/>
            <person name="Cheng J.F."/>
            <person name="Woyke T."/>
            <person name="Pelin A."/>
            <person name="Henrissat B."/>
            <person name="Reynolds N.K."/>
            <person name="Benny G.L."/>
            <person name="Smith M.E."/>
            <person name="James T.Y."/>
            <person name="Grigoriev I.V."/>
        </authorList>
    </citation>
    <scope>NUCLEOTIDE SEQUENCE [LARGE SCALE GENOMIC DNA]</scope>
</reference>
<dbReference type="GO" id="GO:0000272">
    <property type="term" value="P:polysaccharide catabolic process"/>
    <property type="evidence" value="ECO:0007669"/>
    <property type="project" value="UniProtKB-KW"/>
</dbReference>
<dbReference type="InterPro" id="IPR017853">
    <property type="entry name" value="GH"/>
</dbReference>
<comment type="catalytic activity">
    <reaction evidence="1">
        <text>Random endo-hydrolysis of N-acetyl-beta-D-glucosaminide (1-&gt;4)-beta-linkages in chitin and chitodextrins.</text>
        <dbReference type="EC" id="3.2.1.14"/>
    </reaction>
</comment>
<feature type="domain" description="GH18" evidence="10">
    <location>
        <begin position="1"/>
        <end position="293"/>
    </location>
</feature>